<feature type="region of interest" description="Disordered" evidence="1">
    <location>
        <begin position="923"/>
        <end position="947"/>
    </location>
</feature>
<keyword evidence="3" id="KW-1185">Reference proteome</keyword>
<dbReference type="AlphaFoldDB" id="A0A2Z7AP52"/>
<reference evidence="2 3" key="1">
    <citation type="journal article" date="2015" name="Proc. Natl. Acad. Sci. U.S.A.">
        <title>The resurrection genome of Boea hygrometrica: A blueprint for survival of dehydration.</title>
        <authorList>
            <person name="Xiao L."/>
            <person name="Yang G."/>
            <person name="Zhang L."/>
            <person name="Yang X."/>
            <person name="Zhao S."/>
            <person name="Ji Z."/>
            <person name="Zhou Q."/>
            <person name="Hu M."/>
            <person name="Wang Y."/>
            <person name="Chen M."/>
            <person name="Xu Y."/>
            <person name="Jin H."/>
            <person name="Xiao X."/>
            <person name="Hu G."/>
            <person name="Bao F."/>
            <person name="Hu Y."/>
            <person name="Wan P."/>
            <person name="Li L."/>
            <person name="Deng X."/>
            <person name="Kuang T."/>
            <person name="Xiang C."/>
            <person name="Zhu J.K."/>
            <person name="Oliver M.J."/>
            <person name="He Y."/>
        </authorList>
    </citation>
    <scope>NUCLEOTIDE SEQUENCE [LARGE SCALE GENOMIC DNA]</scope>
    <source>
        <strain evidence="3">cv. XS01</strain>
    </source>
</reference>
<feature type="region of interest" description="Disordered" evidence="1">
    <location>
        <begin position="203"/>
        <end position="237"/>
    </location>
</feature>
<dbReference type="EMBL" id="KV014984">
    <property type="protein sequence ID" value="KZV21039.1"/>
    <property type="molecule type" value="Genomic_DNA"/>
</dbReference>
<proteinExistence type="predicted"/>
<accession>A0A2Z7AP52</accession>
<sequence>MASSTVTNAYLVDFESVLNIPDNEGMQNMFKALESSGLRGFLGCKSVLFAGVFELPTEGLSNFYDVPKNLVYDARKIFSKSGVPVVPHGKKKLLKYEYRLLNDILAKSITVKAGSFDAVTTERFQMMTAIRFGLKINWCKVLFGVFEEMVDRTVKKAKGYGAQISVLLNSVPALTMGEATPFSSSKIFSPNTVITYITTNQTADTRGQSDEGGKTPVSIVKRASKSKKKSEPTSDAPVEIVSKVGKASASTANMDMASVAQDAVRLQVIEPTPAVTTAQPPAPKRKLPKRNLILSEGSNDDYVEENIDVASVKVVGVNVEESIENVGHVSAEHILTETDVGDIAFGDSTADNPEELAQWLENYISEGAGQNLAQAVGSKQVAEELMSIDGLLLQIPDDMLLPSVSAVEITKIRLGESISINEVQERDLYYASLPRISALDKGKEILEEDEPVKGNPARETVELICGDVEFLVQLRDRVMKDVVEFFQSFSLNKLTNLDGLLELKGKEKLMLEWAETDSLETAVKRKMYILAKYREMLLRKFLDSHRKFLIPGQPWTTTASQIIDLLTVAHSKSLEALVAQQNEHGLPIEQPCTSTFLDTSIGSGAVLAQFFSQAKSKCWVWPMVLIDGVWTPIQGNDFLRSSCKLSLFVKKKKLPETVVEDTFVPHVLFIEPVQYWGAAPTLIKTWGWNRVCTDIVRYHMFGCLRPVSEDVCTDIVVYNLGIERIPTSFRNIFARGILTESFVGYFHDSDVQNLSDFEESSSDGSTVYRSPSPLHDESLELGPGIPTVAQEEQLYFVQSPESPPATSPCLETSTSSTSLSMHFDADDIPLVDTADIQTSLPIGRTEFVEAIDDLRAFLLKHIDDSNSEILSKLHTLERGLRDTLHDQDANARKLINSVCQDAHTISDVQKLHLNEDDSDVQNLSDFEESSSDGSTVYRSPSPLRDESLALGPGIPTVAQEEQLYFVQSPESPLATFSCLETSTSSTSLSMHFDADDIPLDDTADIQTSLPVGRTEFVEAIDDLQAFILQRIDDSNSEILSKLHTLERGLRDTLHDQDANARKLINSVCQDAHTMSDVQKIHLNDVKKVVLAQGVTAGADSLEIRKEFKALDAKINSLDGQVAAIRNEQLEFQTKIAADILSLSTHLGDIVDYIRGGDAKKGEGSSSRRPLPTPVHQKVKELVMLFGNSKFNGTSFAVNRYEHSRNIRYHDVTIRFSYNGRITDMMTSATVE</sequence>
<organism evidence="2 3">
    <name type="scientific">Dorcoceras hygrometricum</name>
    <dbReference type="NCBI Taxonomy" id="472368"/>
    <lineage>
        <taxon>Eukaryota</taxon>
        <taxon>Viridiplantae</taxon>
        <taxon>Streptophyta</taxon>
        <taxon>Embryophyta</taxon>
        <taxon>Tracheophyta</taxon>
        <taxon>Spermatophyta</taxon>
        <taxon>Magnoliopsida</taxon>
        <taxon>eudicotyledons</taxon>
        <taxon>Gunneridae</taxon>
        <taxon>Pentapetalae</taxon>
        <taxon>asterids</taxon>
        <taxon>lamiids</taxon>
        <taxon>Lamiales</taxon>
        <taxon>Gesneriaceae</taxon>
        <taxon>Didymocarpoideae</taxon>
        <taxon>Trichosporeae</taxon>
        <taxon>Loxocarpinae</taxon>
        <taxon>Dorcoceras</taxon>
    </lineage>
</organism>
<gene>
    <name evidence="2" type="ORF">F511_09293</name>
</gene>
<evidence type="ECO:0000256" key="1">
    <source>
        <dbReference type="SAM" id="MobiDB-lite"/>
    </source>
</evidence>
<evidence type="ECO:0000313" key="3">
    <source>
        <dbReference type="Proteomes" id="UP000250235"/>
    </source>
</evidence>
<name>A0A2Z7AP52_9LAMI</name>
<evidence type="ECO:0000313" key="2">
    <source>
        <dbReference type="EMBL" id="KZV21039.1"/>
    </source>
</evidence>
<dbReference type="Proteomes" id="UP000250235">
    <property type="component" value="Unassembled WGS sequence"/>
</dbReference>
<protein>
    <submittedName>
        <fullName evidence="2">Uncharacterized protein</fullName>
    </submittedName>
</protein>